<gene>
    <name evidence="2" type="ORF">GCM10010971_30440</name>
</gene>
<evidence type="ECO:0000313" key="2">
    <source>
        <dbReference type="EMBL" id="GGP27225.1"/>
    </source>
</evidence>
<reference evidence="3" key="1">
    <citation type="journal article" date="2019" name="Int. J. Syst. Evol. Microbiol.">
        <title>The Global Catalogue of Microorganisms (GCM) 10K type strain sequencing project: providing services to taxonomists for standard genome sequencing and annotation.</title>
        <authorList>
            <consortium name="The Broad Institute Genomics Platform"/>
            <consortium name="The Broad Institute Genome Sequencing Center for Infectious Disease"/>
            <person name="Wu L."/>
            <person name="Ma J."/>
        </authorList>
    </citation>
    <scope>NUCLEOTIDE SEQUENCE [LARGE SCALE GENOMIC DNA]</scope>
    <source>
        <strain evidence="3">CGMCC 1.8860</strain>
    </source>
</reference>
<evidence type="ECO:0008006" key="4">
    <source>
        <dbReference type="Google" id="ProtNLM"/>
    </source>
</evidence>
<proteinExistence type="predicted"/>
<comment type="caution">
    <text evidence="2">The sequence shown here is derived from an EMBL/GenBank/DDBJ whole genome shotgun (WGS) entry which is preliminary data.</text>
</comment>
<protein>
    <recommendedName>
        <fullName evidence="4">Molecular chaperone</fullName>
    </recommendedName>
</protein>
<feature type="compositionally biased region" description="Basic and acidic residues" evidence="1">
    <location>
        <begin position="252"/>
        <end position="261"/>
    </location>
</feature>
<dbReference type="Proteomes" id="UP000621859">
    <property type="component" value="Unassembled WGS sequence"/>
</dbReference>
<evidence type="ECO:0000256" key="1">
    <source>
        <dbReference type="SAM" id="MobiDB-lite"/>
    </source>
</evidence>
<feature type="region of interest" description="Disordered" evidence="1">
    <location>
        <begin position="242"/>
        <end position="265"/>
    </location>
</feature>
<evidence type="ECO:0000313" key="3">
    <source>
        <dbReference type="Proteomes" id="UP000621859"/>
    </source>
</evidence>
<sequence length="538" mass="59928">MNQTDLLPAYQGTAVPPFTDARSAKAWLQLLPLINAPVAQAELVEALTALNSSNIPPYESLKILELFREGVHLVHHTLADRYLGRAVPFGKDEMAAWQAAMQLWSHMAQAYARCWHAALEGLADVQEHLALLAERSLRYQCLMVREHLLAYQVVPSELWKTIFAYYRLAESRGISEKPAKDSLLKAAGVATPQSVFIHALLLAGASPYHFTARQIQWLDERLPALAPRAPLEREARALPGRGSLQIDFDEPGPPRRTEPRSDGPNVLEIDTYQLAQALSRRIKLLRNGESPDKLGLGEQFAGSVVETLLVELYRTWCEQLSDRSLPRHASTREIEVVFGLQKQHHAAGGTGNFSLPEEQLSLDQQDLVRMQLFGSSSALGGAAAQQEVVTERWQVRNESANGMQLSRPLQEGARISLQQLLAVNLGGRYFVGVIRWLQQEESHVVVGVRLMPGAPQAAAVRPVDMVNAGRRSWTECLWLPAAPSLKAHPALLLPVGWFRPGRLVEWWDGQATRKIRLESVVERGVDFERVQYAVSAPR</sequence>
<name>A0ABQ2PPR2_9NEIS</name>
<organism evidence="2 3">
    <name type="scientific">Silvimonas amylolytica</name>
    <dbReference type="NCBI Taxonomy" id="449663"/>
    <lineage>
        <taxon>Bacteria</taxon>
        <taxon>Pseudomonadati</taxon>
        <taxon>Pseudomonadota</taxon>
        <taxon>Betaproteobacteria</taxon>
        <taxon>Neisseriales</taxon>
        <taxon>Chitinibacteraceae</taxon>
        <taxon>Silvimonas</taxon>
    </lineage>
</organism>
<accession>A0ABQ2PPR2</accession>
<keyword evidence="3" id="KW-1185">Reference proteome</keyword>
<dbReference type="EMBL" id="BMLY01000005">
    <property type="protein sequence ID" value="GGP27225.1"/>
    <property type="molecule type" value="Genomic_DNA"/>
</dbReference>
<dbReference type="RefSeq" id="WP_188695691.1">
    <property type="nucleotide sequence ID" value="NZ_BMLY01000005.1"/>
</dbReference>